<dbReference type="VEuPathDB" id="FungiDB:MELLADRAFT_114101"/>
<protein>
    <submittedName>
        <fullName evidence="2">Uncharacterized protein</fullName>
    </submittedName>
</protein>
<dbReference type="HOGENOM" id="CLU_491815_0_0_1"/>
<dbReference type="GeneID" id="18925209"/>
<dbReference type="RefSeq" id="XP_007418968.1">
    <property type="nucleotide sequence ID" value="XM_007418906.1"/>
</dbReference>
<evidence type="ECO:0000313" key="2">
    <source>
        <dbReference type="EMBL" id="EGF97750.1"/>
    </source>
</evidence>
<proteinExistence type="predicted"/>
<dbReference type="AlphaFoldDB" id="F4SC65"/>
<name>F4SC65_MELLP</name>
<reference evidence="3" key="1">
    <citation type="journal article" date="2011" name="Proc. Natl. Acad. Sci. U.S.A.">
        <title>Obligate biotrophy features unraveled by the genomic analysis of rust fungi.</title>
        <authorList>
            <person name="Duplessis S."/>
            <person name="Cuomo C.A."/>
            <person name="Lin Y.-C."/>
            <person name="Aerts A."/>
            <person name="Tisserant E."/>
            <person name="Veneault-Fourrey C."/>
            <person name="Joly D.L."/>
            <person name="Hacquard S."/>
            <person name="Amselem J."/>
            <person name="Cantarel B.L."/>
            <person name="Chiu R."/>
            <person name="Coutinho P.M."/>
            <person name="Feau N."/>
            <person name="Field M."/>
            <person name="Frey P."/>
            <person name="Gelhaye E."/>
            <person name="Goldberg J."/>
            <person name="Grabherr M.G."/>
            <person name="Kodira C.D."/>
            <person name="Kohler A."/>
            <person name="Kuees U."/>
            <person name="Lindquist E.A."/>
            <person name="Lucas S.M."/>
            <person name="Mago R."/>
            <person name="Mauceli E."/>
            <person name="Morin E."/>
            <person name="Murat C."/>
            <person name="Pangilinan J.L."/>
            <person name="Park R."/>
            <person name="Pearson M."/>
            <person name="Quesneville H."/>
            <person name="Rouhier N."/>
            <person name="Sakthikumar S."/>
            <person name="Salamov A.A."/>
            <person name="Schmutz J."/>
            <person name="Selles B."/>
            <person name="Shapiro H."/>
            <person name="Tanguay P."/>
            <person name="Tuskan G.A."/>
            <person name="Henrissat B."/>
            <person name="Van de Peer Y."/>
            <person name="Rouze P."/>
            <person name="Ellis J.G."/>
            <person name="Dodds P.N."/>
            <person name="Schein J.E."/>
            <person name="Zhong S."/>
            <person name="Hamelin R.C."/>
            <person name="Grigoriev I.V."/>
            <person name="Szabo L.J."/>
            <person name="Martin F."/>
        </authorList>
    </citation>
    <scope>NUCLEOTIDE SEQUENCE [LARGE SCALE GENOMIC DNA]</scope>
    <source>
        <strain evidence="3">98AG31 / pathotype 3-4-7</strain>
    </source>
</reference>
<evidence type="ECO:0000256" key="1">
    <source>
        <dbReference type="SAM" id="MobiDB-lite"/>
    </source>
</evidence>
<organism evidence="3">
    <name type="scientific">Melampsora larici-populina (strain 98AG31 / pathotype 3-4-7)</name>
    <name type="common">Poplar leaf rust fungus</name>
    <dbReference type="NCBI Taxonomy" id="747676"/>
    <lineage>
        <taxon>Eukaryota</taxon>
        <taxon>Fungi</taxon>
        <taxon>Dikarya</taxon>
        <taxon>Basidiomycota</taxon>
        <taxon>Pucciniomycotina</taxon>
        <taxon>Pucciniomycetes</taxon>
        <taxon>Pucciniales</taxon>
        <taxon>Melampsoraceae</taxon>
        <taxon>Melampsora</taxon>
    </lineage>
</organism>
<dbReference type="EMBL" id="GL883201">
    <property type="protein sequence ID" value="EGF97750.1"/>
    <property type="molecule type" value="Genomic_DNA"/>
</dbReference>
<feature type="region of interest" description="Disordered" evidence="1">
    <location>
        <begin position="22"/>
        <end position="43"/>
    </location>
</feature>
<dbReference type="Proteomes" id="UP000001072">
    <property type="component" value="Unassembled WGS sequence"/>
</dbReference>
<dbReference type="InParanoid" id="F4SC65"/>
<keyword evidence="3" id="KW-1185">Reference proteome</keyword>
<sequence length="554" mass="62457">MSSRTIRVPKGMLRLQGLEECKRPEGRRQQRPSRSGHRTYSNAPQCRILSMRNDGAYERQDTSFMEGARGYDVVVPGGNHNARELHPNVICWQRDYKKQCSPRMRRDGFSRVREKYNVATESEGQLRTQNVLAIRLTDNHGCSMEGTRHVNQALGMRDEHTWLQEINQDKNVGVVHVLKFSLYDGIRAVSSQEVRGTTALVLEYNMKYTGVRRSIGEVKCASGTRDKCASDTRNCFGHLVWYQGETTIGPKQVEVICQLCLINEIARREEDCSGHESDELVWIAGAESDRGQNWLSHVFWVGSQVISDQDGAGRFRLHHTHVVVCDATLRSYGLIIAGRRNWSRVRSNGSYRLKGEVVPGAPGTTDTLFKDESGTISMDNIAVDVLELANRVSVQSVGQIVDWFGRPSRAGGYADEVCTVLHRYCNHAEGRVVEFRATYVFDTNVSSSLSIDALNPGNIVNLRGSVVAFNSVRNQWEIKEGGTGFVGVEGNRDTHFIPMKNCQPYNPPGDKKSTQNCSNYQCNDESHYSCWNALNDLFTCEHKFGDKPVIWMFE</sequence>
<evidence type="ECO:0000313" key="3">
    <source>
        <dbReference type="Proteomes" id="UP000001072"/>
    </source>
</evidence>
<gene>
    <name evidence="2" type="ORF">MELLADRAFT_114101</name>
</gene>
<accession>F4SC65</accession>
<dbReference type="KEGG" id="mlr:MELLADRAFT_114101"/>